<dbReference type="InterPro" id="IPR005467">
    <property type="entry name" value="His_kinase_dom"/>
</dbReference>
<feature type="region of interest" description="Disordered" evidence="3">
    <location>
        <begin position="969"/>
        <end position="989"/>
    </location>
</feature>
<dbReference type="Pfam" id="PF02518">
    <property type="entry name" value="HATPase_c"/>
    <property type="match status" value="1"/>
</dbReference>
<dbReference type="Pfam" id="PF00512">
    <property type="entry name" value="HisKA"/>
    <property type="match status" value="1"/>
</dbReference>
<dbReference type="InterPro" id="IPR003661">
    <property type="entry name" value="HisK_dim/P_dom"/>
</dbReference>
<feature type="domain" description="Histidine kinase" evidence="4">
    <location>
        <begin position="668"/>
        <end position="940"/>
    </location>
</feature>
<dbReference type="STRING" id="357750.A0A2S6CFA6"/>
<dbReference type="SMART" id="SM00387">
    <property type="entry name" value="HATPase_c"/>
    <property type="match status" value="1"/>
</dbReference>
<dbReference type="SUPFAM" id="SSF55874">
    <property type="entry name" value="ATPase domain of HSP90 chaperone/DNA topoisomerase II/histidine kinase"/>
    <property type="match status" value="1"/>
</dbReference>
<feature type="domain" description="Response regulatory" evidence="5">
    <location>
        <begin position="1039"/>
        <end position="1166"/>
    </location>
</feature>
<dbReference type="InterPro" id="IPR003594">
    <property type="entry name" value="HATPase_dom"/>
</dbReference>
<dbReference type="CDD" id="cd00082">
    <property type="entry name" value="HisKA"/>
    <property type="match status" value="1"/>
</dbReference>
<dbReference type="SUPFAM" id="SSF52172">
    <property type="entry name" value="CheY-like"/>
    <property type="match status" value="1"/>
</dbReference>
<dbReference type="SMART" id="SM00448">
    <property type="entry name" value="REC"/>
    <property type="match status" value="1"/>
</dbReference>
<dbReference type="EMBL" id="PNEN01000459">
    <property type="protein sequence ID" value="PPJ58415.1"/>
    <property type="molecule type" value="Genomic_DNA"/>
</dbReference>
<dbReference type="CDD" id="cd17546">
    <property type="entry name" value="REC_hyHK_CKI1_RcsC-like"/>
    <property type="match status" value="1"/>
</dbReference>
<dbReference type="InterPro" id="IPR036890">
    <property type="entry name" value="HATPase_C_sf"/>
</dbReference>
<dbReference type="InterPro" id="IPR050956">
    <property type="entry name" value="2C_system_His_kinase"/>
</dbReference>
<gene>
    <name evidence="7" type="ORF">CBER1_11397</name>
</gene>
<evidence type="ECO:0000259" key="5">
    <source>
        <dbReference type="PROSITE" id="PS50110"/>
    </source>
</evidence>
<dbReference type="InterPro" id="IPR035965">
    <property type="entry name" value="PAS-like_dom_sf"/>
</dbReference>
<protein>
    <recommendedName>
        <fullName evidence="9">Histidine kinase</fullName>
    </recommendedName>
</protein>
<dbReference type="PANTHER" id="PTHR43719:SF30">
    <property type="entry name" value="TWO-COMPONENT SYSTEM RESPONSE REGULATOR"/>
    <property type="match status" value="1"/>
</dbReference>
<feature type="domain" description="PAS" evidence="6">
    <location>
        <begin position="513"/>
        <end position="587"/>
    </location>
</feature>
<evidence type="ECO:0000313" key="7">
    <source>
        <dbReference type="EMBL" id="PPJ58415.1"/>
    </source>
</evidence>
<reference evidence="8" key="1">
    <citation type="journal article" date="2017" name="bioRxiv">
        <title>Conservation of a gene cluster reveals novel cercosporin biosynthetic mechanisms and extends production to the genus Colletotrichum.</title>
        <authorList>
            <person name="de Jonge R."/>
            <person name="Ebert M.K."/>
            <person name="Huitt-Roehl C.R."/>
            <person name="Pal P."/>
            <person name="Suttle J.C."/>
            <person name="Spanner R.E."/>
            <person name="Neubauer J.D."/>
            <person name="Jurick W.M.II."/>
            <person name="Stott K.A."/>
            <person name="Secor G.A."/>
            <person name="Thomma B.P.H.J."/>
            <person name="Van de Peer Y."/>
            <person name="Townsend C.A."/>
            <person name="Bolton M.D."/>
        </authorList>
    </citation>
    <scope>NUCLEOTIDE SEQUENCE [LARGE SCALE GENOMIC DNA]</scope>
    <source>
        <strain evidence="8">CBS538.71</strain>
    </source>
</reference>
<dbReference type="PANTHER" id="PTHR43719">
    <property type="entry name" value="TWO-COMPONENT HISTIDINE KINASE"/>
    <property type="match status" value="1"/>
</dbReference>
<evidence type="ECO:0000256" key="2">
    <source>
        <dbReference type="PROSITE-ProRule" id="PRU00169"/>
    </source>
</evidence>
<dbReference type="Pfam" id="PF13188">
    <property type="entry name" value="PAS_8"/>
    <property type="match status" value="1"/>
</dbReference>
<dbReference type="AlphaFoldDB" id="A0A2S6CFA6"/>
<dbReference type="Gene3D" id="3.30.450.20">
    <property type="entry name" value="PAS domain"/>
    <property type="match status" value="2"/>
</dbReference>
<dbReference type="SUPFAM" id="SSF47384">
    <property type="entry name" value="Homodimeric domain of signal transducing histidine kinase"/>
    <property type="match status" value="1"/>
</dbReference>
<evidence type="ECO:0000256" key="3">
    <source>
        <dbReference type="SAM" id="MobiDB-lite"/>
    </source>
</evidence>
<dbReference type="InterPro" id="IPR001789">
    <property type="entry name" value="Sig_transdc_resp-reg_receiver"/>
</dbReference>
<evidence type="ECO:0000259" key="4">
    <source>
        <dbReference type="PROSITE" id="PS50109"/>
    </source>
</evidence>
<organism evidence="7 8">
    <name type="scientific">Cercospora berteroae</name>
    <dbReference type="NCBI Taxonomy" id="357750"/>
    <lineage>
        <taxon>Eukaryota</taxon>
        <taxon>Fungi</taxon>
        <taxon>Dikarya</taxon>
        <taxon>Ascomycota</taxon>
        <taxon>Pezizomycotina</taxon>
        <taxon>Dothideomycetes</taxon>
        <taxon>Dothideomycetidae</taxon>
        <taxon>Mycosphaerellales</taxon>
        <taxon>Mycosphaerellaceae</taxon>
        <taxon>Cercospora</taxon>
    </lineage>
</organism>
<feature type="modified residue" description="4-aspartylphosphate" evidence="2">
    <location>
        <position position="1095"/>
    </location>
</feature>
<dbReference type="InterPro" id="IPR011006">
    <property type="entry name" value="CheY-like_superfamily"/>
</dbReference>
<dbReference type="InterPro" id="IPR004358">
    <property type="entry name" value="Sig_transdc_His_kin-like_C"/>
</dbReference>
<dbReference type="CDD" id="cd00130">
    <property type="entry name" value="PAS"/>
    <property type="match status" value="1"/>
</dbReference>
<dbReference type="InterPro" id="IPR000014">
    <property type="entry name" value="PAS"/>
</dbReference>
<dbReference type="Gene3D" id="3.40.50.2300">
    <property type="match status" value="1"/>
</dbReference>
<evidence type="ECO:0000313" key="8">
    <source>
        <dbReference type="Proteomes" id="UP000237631"/>
    </source>
</evidence>
<dbReference type="Gene3D" id="3.30.565.10">
    <property type="entry name" value="Histidine kinase-like ATPase, C-terminal domain"/>
    <property type="match status" value="1"/>
</dbReference>
<dbReference type="PROSITE" id="PS50109">
    <property type="entry name" value="HIS_KIN"/>
    <property type="match status" value="1"/>
</dbReference>
<dbReference type="SMART" id="SM00091">
    <property type="entry name" value="PAS"/>
    <property type="match status" value="1"/>
</dbReference>
<keyword evidence="1 2" id="KW-0597">Phosphoprotein</keyword>
<dbReference type="OrthoDB" id="60033at2759"/>
<dbReference type="Proteomes" id="UP000237631">
    <property type="component" value="Unassembled WGS sequence"/>
</dbReference>
<evidence type="ECO:0000256" key="1">
    <source>
        <dbReference type="ARBA" id="ARBA00022553"/>
    </source>
</evidence>
<accession>A0A2S6CFA6</accession>
<dbReference type="SUPFAM" id="SSF55785">
    <property type="entry name" value="PYP-like sensor domain (PAS domain)"/>
    <property type="match status" value="1"/>
</dbReference>
<sequence>MDTANEVPANLRAVAAFLSLDESPTTIVTHLTRDEQPSERDWRVVYSNPAFQKLPDVAHQLDDICHSLNRSLPVNQPLIALHGQVLDGGSWQTRVSEDYCIVIAKARDEQVPATVKDGISHTSKATDLNWIQSDRPGLSPWRKLFCGHDWASTSLGPMSSWSEVLRLYVLSMMSNPQPRLLVWGADMALIYNEQVVPLLGAKHPSCLGQNVKHAFAESWSEILPVVEAAYDGEVKSVNCFPLPILRHGFLEECYFSFTALPVVDRDGRSCGMLSELTESTTLVTAERRRYTVNQLGTQLNKLNDLAELWPVVLAQMDAAELDVPYAILYTVNTEVTKTVASETTSIDSRAVLPKHAQLVGTVGVSEDHPGVLKSFPLSDTKAEGRDIWQACNEAWSSGEMVVLSSENETLPPALAIAVPHRGFGDQVKTATISPIKAMAGSEPLAILVWGLNPRSVFGGEYQIFRSVFVDILAKAAALIQLPHEQQRAQKIAEDVNHALAQQLRLTTLKAERSEARFKRLADVSPTGMFLFDASGLPLYANEQCLEMLRITEAEYLAIRDSDGLAQRVHEEDVDEYREVWTTMTEKKMPITAEFRLRPSLQANKQNGTESDTWLSVTAFPEIESDGTVSSMQGWLTDISHRKFNEELLAQRLEDALENKRQTENFMDMHSHEIRNPLSAILQSADSIETLLSSIKLPLHDENMVVPTHVGEDIMDAVQTIILCAQHQKRIVDDILTLSKLDASLLVMSPDKVQVPSLVTKALKMYEAEIGRAGIDAQLCIEPTYDELDVNWVVLDSSRLLQVIINLLTNSIKFTQYSEERKIKICIGASYQKPTGKHHGISFIEPQQIRTSRSPVQEWPGGEDLYLQFAVYDTGRGLSEDEMKLLFQRFRQASPKTYKQYGGSGLGLYISRELCELQGGQIGVSCGDGRTVFTFFVKAKRWVPSEEEDIAALPVPVRYASASSSPVVYSKGGSTTLNDEADQLGTPREENGNMIENFHPRQQPFARQQSFGAANQMPVFYTSQVKTRKDSSDSTQKALHVLIVEDNLINQKVMSQQLRRAGCTVHVANHGIECLNFLESSTYCSSTTPLSVVLLDLEMPEMDGLTCIREIRRREAIGSIVSHVPVIAVTANARSEQINNAIEAGMDQVVTKPFRIPELVPQMERLVAEVGG</sequence>
<dbReference type="PRINTS" id="PR00344">
    <property type="entry name" value="BCTRLSENSOR"/>
</dbReference>
<keyword evidence="8" id="KW-1185">Reference proteome</keyword>
<evidence type="ECO:0000259" key="6">
    <source>
        <dbReference type="PROSITE" id="PS50112"/>
    </source>
</evidence>
<dbReference type="PROSITE" id="PS50112">
    <property type="entry name" value="PAS"/>
    <property type="match status" value="1"/>
</dbReference>
<evidence type="ECO:0008006" key="9">
    <source>
        <dbReference type="Google" id="ProtNLM"/>
    </source>
</evidence>
<dbReference type="SMART" id="SM00388">
    <property type="entry name" value="HisKA"/>
    <property type="match status" value="1"/>
</dbReference>
<name>A0A2S6CFA6_9PEZI</name>
<proteinExistence type="predicted"/>
<comment type="caution">
    <text evidence="7">The sequence shown here is derived from an EMBL/GenBank/DDBJ whole genome shotgun (WGS) entry which is preliminary data.</text>
</comment>
<dbReference type="PROSITE" id="PS50110">
    <property type="entry name" value="RESPONSE_REGULATORY"/>
    <property type="match status" value="1"/>
</dbReference>
<dbReference type="GO" id="GO:0000155">
    <property type="term" value="F:phosphorelay sensor kinase activity"/>
    <property type="evidence" value="ECO:0007669"/>
    <property type="project" value="InterPro"/>
</dbReference>
<dbReference type="Gene3D" id="1.10.287.130">
    <property type="match status" value="1"/>
</dbReference>
<dbReference type="InterPro" id="IPR036097">
    <property type="entry name" value="HisK_dim/P_sf"/>
</dbReference>
<dbReference type="Pfam" id="PF00072">
    <property type="entry name" value="Response_reg"/>
    <property type="match status" value="1"/>
</dbReference>